<evidence type="ECO:0000256" key="1">
    <source>
        <dbReference type="SAM" id="SignalP"/>
    </source>
</evidence>
<keyword evidence="1" id="KW-0732">Signal</keyword>
<reference evidence="2" key="1">
    <citation type="submission" date="2020-06" db="EMBL/GenBank/DDBJ databases">
        <authorList>
            <consortium name="Plant Systems Biology data submission"/>
        </authorList>
    </citation>
    <scope>NUCLEOTIDE SEQUENCE</scope>
    <source>
        <strain evidence="2">D6</strain>
    </source>
</reference>
<evidence type="ECO:0008006" key="4">
    <source>
        <dbReference type="Google" id="ProtNLM"/>
    </source>
</evidence>
<feature type="signal peptide" evidence="1">
    <location>
        <begin position="1"/>
        <end position="22"/>
    </location>
</feature>
<organism evidence="2 3">
    <name type="scientific">Seminavis robusta</name>
    <dbReference type="NCBI Taxonomy" id="568900"/>
    <lineage>
        <taxon>Eukaryota</taxon>
        <taxon>Sar</taxon>
        <taxon>Stramenopiles</taxon>
        <taxon>Ochrophyta</taxon>
        <taxon>Bacillariophyta</taxon>
        <taxon>Bacillariophyceae</taxon>
        <taxon>Bacillariophycidae</taxon>
        <taxon>Naviculales</taxon>
        <taxon>Naviculaceae</taxon>
        <taxon>Seminavis</taxon>
    </lineage>
</organism>
<sequence>MLQRKSIFALLLTALCLAVCMGQNNNGNNPDNGGGGGGGGGNLQIWSQEYQFQFKHCVLGICGSWQNLPNSLWCVIEYINTGAGESTSFKDKLNGNDFPNTSLASRTRLKRVNTSPEESRHCRQRDDIGAGGCGDIVSALERTADFELWGQC</sequence>
<dbReference type="Proteomes" id="UP001153069">
    <property type="component" value="Unassembled WGS sequence"/>
</dbReference>
<accession>A0A9N8DQ55</accession>
<protein>
    <recommendedName>
        <fullName evidence="4">Secreted protein</fullName>
    </recommendedName>
</protein>
<comment type="caution">
    <text evidence="2">The sequence shown here is derived from an EMBL/GenBank/DDBJ whole genome shotgun (WGS) entry which is preliminary data.</text>
</comment>
<evidence type="ECO:0000313" key="3">
    <source>
        <dbReference type="Proteomes" id="UP001153069"/>
    </source>
</evidence>
<proteinExistence type="predicted"/>
<dbReference type="AlphaFoldDB" id="A0A9N8DQ55"/>
<keyword evidence="3" id="KW-1185">Reference proteome</keyword>
<feature type="chain" id="PRO_5040136335" description="Secreted protein" evidence="1">
    <location>
        <begin position="23"/>
        <end position="152"/>
    </location>
</feature>
<name>A0A9N8DQ55_9STRA</name>
<dbReference type="EMBL" id="CAICTM010000291">
    <property type="protein sequence ID" value="CAB9507092.1"/>
    <property type="molecule type" value="Genomic_DNA"/>
</dbReference>
<gene>
    <name evidence="2" type="ORF">SEMRO_292_G109710.1</name>
</gene>
<evidence type="ECO:0000313" key="2">
    <source>
        <dbReference type="EMBL" id="CAB9507092.1"/>
    </source>
</evidence>